<comment type="cofactor">
    <cofactor evidence="11">
        <name>[2Fe-2S] cluster</name>
        <dbReference type="ChEBI" id="CHEBI:190135"/>
    </cofactor>
    <text evidence="11">Binds 1 [2Fe-2S] cluster.</text>
</comment>
<dbReference type="Pfam" id="PF13085">
    <property type="entry name" value="Fer2_3"/>
    <property type="match status" value="1"/>
</dbReference>
<dbReference type="GO" id="GO:0051539">
    <property type="term" value="F:4 iron, 4 sulfur cluster binding"/>
    <property type="evidence" value="ECO:0007669"/>
    <property type="project" value="UniProtKB-KW"/>
</dbReference>
<dbReference type="GO" id="GO:0022904">
    <property type="term" value="P:respiratory electron transport chain"/>
    <property type="evidence" value="ECO:0007669"/>
    <property type="project" value="TreeGrafter"/>
</dbReference>
<gene>
    <name evidence="14" type="ORF">EV210_115124</name>
</gene>
<keyword evidence="3 11" id="KW-0004">4Fe-4S</keyword>
<dbReference type="AlphaFoldDB" id="A0A4R1PS73"/>
<dbReference type="EC" id="1.3.5.1" evidence="11"/>
<keyword evidence="4" id="KW-0816">Tricarboxylic acid cycle</keyword>
<evidence type="ECO:0000256" key="8">
    <source>
        <dbReference type="ARBA" id="ARBA00023004"/>
    </source>
</evidence>
<sequence>MSQVTYKVRRFDGEKAYIQEYQFEHQPGKTILWGLIKIKEELDPTLTFTAACRSAVCGACSVRVNGQAMLACETPLDDVIRRFGFVLMIEPLGNFTVIRDLVVDWAPKTERMAAAKTWLIPKDEFTAKTGCRQKAADFKKIDIQAGCILCGSCASECNKLSANNKDFLEPFTYAKVWKFVADTRDKADAERIKAMLDKGLWKCLHCVECTTQCPKGLSPGEDIARLRQASIQMGYKSNPGARHAIAFLKDIEDTGRLNEMKLSLRSDGIFGSLQKFPLALRLLRRGKLNPLHFPGKVKGHDQIRAILKAVRESEK</sequence>
<dbReference type="NCBIfam" id="TIGR00384">
    <property type="entry name" value="dhsB"/>
    <property type="match status" value="1"/>
</dbReference>
<evidence type="ECO:0000256" key="3">
    <source>
        <dbReference type="ARBA" id="ARBA00022485"/>
    </source>
</evidence>
<dbReference type="InterPro" id="IPR004489">
    <property type="entry name" value="Succ_DH/fum_Rdtase_Fe-S"/>
</dbReference>
<dbReference type="InterPro" id="IPR050573">
    <property type="entry name" value="SDH/FRD_Iron-Sulfur"/>
</dbReference>
<accession>A0A4R1PS73</accession>
<reference evidence="14 15" key="1">
    <citation type="submission" date="2019-03" db="EMBL/GenBank/DDBJ databases">
        <title>Genomic Encyclopedia of Type Strains, Phase IV (KMG-IV): sequencing the most valuable type-strain genomes for metagenomic binning, comparative biology and taxonomic classification.</title>
        <authorList>
            <person name="Goeker M."/>
        </authorList>
    </citation>
    <scope>NUCLEOTIDE SEQUENCE [LARGE SCALE GENOMIC DNA]</scope>
    <source>
        <strain evidence="14 15">DSM 15969</strain>
    </source>
</reference>
<keyword evidence="7" id="KW-0560">Oxidoreductase</keyword>
<dbReference type="PROSITE" id="PS51379">
    <property type="entry name" value="4FE4S_FER_2"/>
    <property type="match status" value="1"/>
</dbReference>
<evidence type="ECO:0000313" key="14">
    <source>
        <dbReference type="EMBL" id="TCL34532.1"/>
    </source>
</evidence>
<dbReference type="PROSITE" id="PS00197">
    <property type="entry name" value="2FE2S_FER_1"/>
    <property type="match status" value="1"/>
</dbReference>
<keyword evidence="10 11" id="KW-0003">3Fe-4S</keyword>
<keyword evidence="8 11" id="KW-0408">Iron</keyword>
<keyword evidence="5 11" id="KW-0001">2Fe-2S</keyword>
<dbReference type="Pfam" id="PF13183">
    <property type="entry name" value="Fer4_8"/>
    <property type="match status" value="1"/>
</dbReference>
<name>A0A4R1PS73_9FIRM</name>
<dbReference type="GO" id="GO:0051537">
    <property type="term" value="F:2 iron, 2 sulfur cluster binding"/>
    <property type="evidence" value="ECO:0007669"/>
    <property type="project" value="UniProtKB-KW"/>
</dbReference>
<evidence type="ECO:0000259" key="12">
    <source>
        <dbReference type="PROSITE" id="PS51085"/>
    </source>
</evidence>
<dbReference type="CDD" id="cd00207">
    <property type="entry name" value="fer2"/>
    <property type="match status" value="1"/>
</dbReference>
<dbReference type="PROSITE" id="PS51085">
    <property type="entry name" value="2FE2S_FER_2"/>
    <property type="match status" value="1"/>
</dbReference>
<feature type="domain" description="2Fe-2S ferredoxin-type" evidence="12">
    <location>
        <begin position="2"/>
        <end position="93"/>
    </location>
</feature>
<dbReference type="EMBL" id="SLUI01000015">
    <property type="protein sequence ID" value="TCL34532.1"/>
    <property type="molecule type" value="Genomic_DNA"/>
</dbReference>
<evidence type="ECO:0000256" key="5">
    <source>
        <dbReference type="ARBA" id="ARBA00022714"/>
    </source>
</evidence>
<protein>
    <recommendedName>
        <fullName evidence="11">Fumarate reductase iron-sulfur subunit</fullName>
        <ecNumber evidence="11">1.3.5.1</ecNumber>
    </recommendedName>
</protein>
<evidence type="ECO:0000259" key="13">
    <source>
        <dbReference type="PROSITE" id="PS51379"/>
    </source>
</evidence>
<evidence type="ECO:0000256" key="1">
    <source>
        <dbReference type="ARBA" id="ARBA00005163"/>
    </source>
</evidence>
<evidence type="ECO:0000256" key="11">
    <source>
        <dbReference type="RuleBase" id="RU361237"/>
    </source>
</evidence>
<dbReference type="Gene3D" id="1.10.1060.10">
    <property type="entry name" value="Alpha-helical ferredoxin"/>
    <property type="match status" value="1"/>
</dbReference>
<keyword evidence="9 11" id="KW-0411">Iron-sulfur</keyword>
<keyword evidence="15" id="KW-1185">Reference proteome</keyword>
<dbReference type="InterPro" id="IPR017900">
    <property type="entry name" value="4Fe4S_Fe_S_CS"/>
</dbReference>
<dbReference type="InterPro" id="IPR012675">
    <property type="entry name" value="Beta-grasp_dom_sf"/>
</dbReference>
<evidence type="ECO:0000256" key="10">
    <source>
        <dbReference type="ARBA" id="ARBA00023291"/>
    </source>
</evidence>
<keyword evidence="6 11" id="KW-0479">Metal-binding</keyword>
<comment type="cofactor">
    <cofactor evidence="11">
        <name>[4Fe-4S] cluster</name>
        <dbReference type="ChEBI" id="CHEBI:49883"/>
    </cofactor>
    <text evidence="11">Binds 1 [4Fe-4S] cluster.</text>
</comment>
<dbReference type="InterPro" id="IPR017896">
    <property type="entry name" value="4Fe4S_Fe-S-bd"/>
</dbReference>
<evidence type="ECO:0000313" key="15">
    <source>
        <dbReference type="Proteomes" id="UP000295063"/>
    </source>
</evidence>
<dbReference type="InterPro" id="IPR009051">
    <property type="entry name" value="Helical_ferredxn"/>
</dbReference>
<evidence type="ECO:0000256" key="7">
    <source>
        <dbReference type="ARBA" id="ARBA00023002"/>
    </source>
</evidence>
<dbReference type="GO" id="GO:0006099">
    <property type="term" value="P:tricarboxylic acid cycle"/>
    <property type="evidence" value="ECO:0007669"/>
    <property type="project" value="UniProtKB-KW"/>
</dbReference>
<dbReference type="SUPFAM" id="SSF54292">
    <property type="entry name" value="2Fe-2S ferredoxin-like"/>
    <property type="match status" value="1"/>
</dbReference>
<dbReference type="Gene3D" id="3.10.20.30">
    <property type="match status" value="1"/>
</dbReference>
<dbReference type="InterPro" id="IPR006058">
    <property type="entry name" value="2Fe2S_fd_BS"/>
</dbReference>
<evidence type="ECO:0000256" key="9">
    <source>
        <dbReference type="ARBA" id="ARBA00023014"/>
    </source>
</evidence>
<comment type="similarity">
    <text evidence="2 11">Belongs to the succinate dehydrogenase/fumarate reductase iron-sulfur protein family.</text>
</comment>
<evidence type="ECO:0000256" key="4">
    <source>
        <dbReference type="ARBA" id="ARBA00022532"/>
    </source>
</evidence>
<comment type="catalytic activity">
    <reaction evidence="11">
        <text>a menaquinone + succinate = a menaquinol + fumarate</text>
        <dbReference type="Rhea" id="RHEA:27834"/>
        <dbReference type="Rhea" id="RHEA-COMP:9537"/>
        <dbReference type="Rhea" id="RHEA-COMP:9539"/>
        <dbReference type="ChEBI" id="CHEBI:16374"/>
        <dbReference type="ChEBI" id="CHEBI:18151"/>
        <dbReference type="ChEBI" id="CHEBI:29806"/>
        <dbReference type="ChEBI" id="CHEBI:30031"/>
        <dbReference type="EC" id="1.3.5.1"/>
    </reaction>
</comment>
<dbReference type="InterPro" id="IPR025192">
    <property type="entry name" value="Succ_DH/fum_Rdtase_N"/>
</dbReference>
<dbReference type="PANTHER" id="PTHR11921">
    <property type="entry name" value="SUCCINATE DEHYDROGENASE IRON-SULFUR PROTEIN"/>
    <property type="match status" value="1"/>
</dbReference>
<dbReference type="RefSeq" id="WP_132082934.1">
    <property type="nucleotide sequence ID" value="NZ_DAIMLW010000238.1"/>
</dbReference>
<comment type="cofactor">
    <cofactor evidence="11">
        <name>[3Fe-4S] cluster</name>
        <dbReference type="ChEBI" id="CHEBI:21137"/>
    </cofactor>
    <text evidence="11">Binds 1 [3Fe-4S] cluster.</text>
</comment>
<dbReference type="GO" id="GO:0009055">
    <property type="term" value="F:electron transfer activity"/>
    <property type="evidence" value="ECO:0007669"/>
    <property type="project" value="InterPro"/>
</dbReference>
<dbReference type="Proteomes" id="UP000295063">
    <property type="component" value="Unassembled WGS sequence"/>
</dbReference>
<comment type="caution">
    <text evidence="14">The sequence shown here is derived from an EMBL/GenBank/DDBJ whole genome shotgun (WGS) entry which is preliminary data.</text>
</comment>
<dbReference type="InterPro" id="IPR036010">
    <property type="entry name" value="2Fe-2S_ferredoxin-like_sf"/>
</dbReference>
<feature type="domain" description="4Fe-4S ferredoxin-type" evidence="13">
    <location>
        <begin position="192"/>
        <end position="222"/>
    </location>
</feature>
<dbReference type="GO" id="GO:0051538">
    <property type="term" value="F:3 iron, 4 sulfur cluster binding"/>
    <property type="evidence" value="ECO:0007669"/>
    <property type="project" value="UniProtKB-KW"/>
</dbReference>
<organism evidence="14 15">
    <name type="scientific">Anaerospora hongkongensis</name>
    <dbReference type="NCBI Taxonomy" id="244830"/>
    <lineage>
        <taxon>Bacteria</taxon>
        <taxon>Bacillati</taxon>
        <taxon>Bacillota</taxon>
        <taxon>Negativicutes</taxon>
        <taxon>Selenomonadales</taxon>
        <taxon>Sporomusaceae</taxon>
        <taxon>Anaerospora</taxon>
    </lineage>
</organism>
<dbReference type="PANTHER" id="PTHR11921:SF29">
    <property type="entry name" value="SUCCINATE DEHYDROGENASE [UBIQUINONE] IRON-SULFUR SUBUNIT, MITOCHONDRIAL"/>
    <property type="match status" value="1"/>
</dbReference>
<evidence type="ECO:0000256" key="2">
    <source>
        <dbReference type="ARBA" id="ARBA00009433"/>
    </source>
</evidence>
<dbReference type="GO" id="GO:0046872">
    <property type="term" value="F:metal ion binding"/>
    <property type="evidence" value="ECO:0007669"/>
    <property type="project" value="UniProtKB-KW"/>
</dbReference>
<dbReference type="SUPFAM" id="SSF46548">
    <property type="entry name" value="alpha-helical ferredoxin"/>
    <property type="match status" value="1"/>
</dbReference>
<dbReference type="PROSITE" id="PS00198">
    <property type="entry name" value="4FE4S_FER_1"/>
    <property type="match status" value="1"/>
</dbReference>
<dbReference type="InterPro" id="IPR001041">
    <property type="entry name" value="2Fe-2S_ferredoxin-type"/>
</dbReference>
<proteinExistence type="inferred from homology"/>
<dbReference type="OrthoDB" id="9804391at2"/>
<dbReference type="GO" id="GO:0008177">
    <property type="term" value="F:succinate dehydrogenase (quinone) activity"/>
    <property type="evidence" value="ECO:0007669"/>
    <property type="project" value="UniProtKB-EC"/>
</dbReference>
<comment type="pathway">
    <text evidence="1">Carbohydrate metabolism; tricarboxylic acid cycle.</text>
</comment>
<evidence type="ECO:0000256" key="6">
    <source>
        <dbReference type="ARBA" id="ARBA00022723"/>
    </source>
</evidence>